<reference evidence="9" key="1">
    <citation type="submission" date="2020-08" db="EMBL/GenBank/DDBJ databases">
        <title>Plant Genome Project.</title>
        <authorList>
            <person name="Zhang R.-G."/>
        </authorList>
    </citation>
    <scope>NUCLEOTIDE SEQUENCE</scope>
    <source>
        <strain evidence="9">WSP0</strain>
        <tissue evidence="9">Leaf</tissue>
    </source>
</reference>
<keyword evidence="7" id="KW-0413">Isomerase</keyword>
<accession>A0AAV6L0X4</accession>
<dbReference type="EMBL" id="JACTNZ010000003">
    <property type="protein sequence ID" value="KAG5557996.1"/>
    <property type="molecule type" value="Genomic_DNA"/>
</dbReference>
<dbReference type="InterPro" id="IPR044643">
    <property type="entry name" value="TrpF_fam"/>
</dbReference>
<comment type="caution">
    <text evidence="9">The sequence shown here is derived from an EMBL/GenBank/DDBJ whole genome shotgun (WGS) entry which is preliminary data.</text>
</comment>
<keyword evidence="6" id="KW-0057">Aromatic amino acid biosynthesis</keyword>
<keyword evidence="5" id="KW-0822">Tryptophan biosynthesis</keyword>
<dbReference type="EC" id="5.3.1.24" evidence="3"/>
<protein>
    <recommendedName>
        <fullName evidence="3">phosphoribosylanthranilate isomerase</fullName>
        <ecNumber evidence="3">5.3.1.24</ecNumber>
    </recommendedName>
</protein>
<keyword evidence="4" id="KW-0028">Amino-acid biosynthesis</keyword>
<dbReference type="PANTHER" id="PTHR42894">
    <property type="entry name" value="N-(5'-PHOSPHORIBOSYL)ANTHRANILATE ISOMERASE"/>
    <property type="match status" value="1"/>
</dbReference>
<dbReference type="InterPro" id="IPR001240">
    <property type="entry name" value="PRAI_dom"/>
</dbReference>
<dbReference type="Gene3D" id="3.20.20.70">
    <property type="entry name" value="Aldolase class I"/>
    <property type="match status" value="1"/>
</dbReference>
<evidence type="ECO:0000259" key="8">
    <source>
        <dbReference type="Pfam" id="PF00697"/>
    </source>
</evidence>
<evidence type="ECO:0000256" key="4">
    <source>
        <dbReference type="ARBA" id="ARBA00022605"/>
    </source>
</evidence>
<dbReference type="CDD" id="cd00405">
    <property type="entry name" value="PRAI"/>
    <property type="match status" value="1"/>
</dbReference>
<sequence>MAQLKIIAQLKPQLVKLVNCKVKNANNSVGYRPPLPLVGCNLLSWNVFMPHFSDSALHSSYCSTLLKLSPSIEEENITIAAKDRRLNLGCHLQPEVMNMHPRQMTGVKGAEFPLSRRIRLLPNNSTKCLLHQSTEVVLPFKEHEENRALVKMCGITSARDAALAAKAGANFIGMILWPNSKRSISLSVAKEISKVAREYGAKPVGVFVDDDANTVLRASKAADLEYVQLHGNVSRAAFPVLVKGNRVIFVLHAKEDGELMNHISDQECALVDWILVDSAQGGSGKEFNWSQFKLPPIRSKCGWLLAGGISPDNVCEALSTLRPHGVDVSSGVCASDGIQKDESRISSFMGAVNSIKY</sequence>
<evidence type="ECO:0000256" key="7">
    <source>
        <dbReference type="ARBA" id="ARBA00023235"/>
    </source>
</evidence>
<dbReference type="InterPro" id="IPR011060">
    <property type="entry name" value="RibuloseP-bd_barrel"/>
</dbReference>
<dbReference type="AlphaFoldDB" id="A0AAV6L0X4"/>
<dbReference type="FunFam" id="3.20.20.70:FF:000075">
    <property type="entry name" value="Tryptophan biosynthesis protein TRP1"/>
    <property type="match status" value="1"/>
</dbReference>
<evidence type="ECO:0000256" key="2">
    <source>
        <dbReference type="ARBA" id="ARBA00007571"/>
    </source>
</evidence>
<evidence type="ECO:0000256" key="1">
    <source>
        <dbReference type="ARBA" id="ARBA00004664"/>
    </source>
</evidence>
<dbReference type="Proteomes" id="UP000823749">
    <property type="component" value="Chromosome 3"/>
</dbReference>
<dbReference type="GO" id="GO:0004640">
    <property type="term" value="F:phosphoribosylanthranilate isomerase activity"/>
    <property type="evidence" value="ECO:0007669"/>
    <property type="project" value="UniProtKB-EC"/>
</dbReference>
<dbReference type="PANTHER" id="PTHR42894:SF1">
    <property type="entry name" value="N-(5'-PHOSPHORIBOSYL)ANTHRANILATE ISOMERASE"/>
    <property type="match status" value="1"/>
</dbReference>
<feature type="domain" description="N-(5'phosphoribosyl) anthranilate isomerase (PRAI)" evidence="8">
    <location>
        <begin position="150"/>
        <end position="349"/>
    </location>
</feature>
<proteinExistence type="inferred from homology"/>
<evidence type="ECO:0000313" key="9">
    <source>
        <dbReference type="EMBL" id="KAG5557996.1"/>
    </source>
</evidence>
<dbReference type="InterPro" id="IPR013785">
    <property type="entry name" value="Aldolase_TIM"/>
</dbReference>
<dbReference type="Pfam" id="PF00697">
    <property type="entry name" value="PRAI"/>
    <property type="match status" value="1"/>
</dbReference>
<evidence type="ECO:0000256" key="3">
    <source>
        <dbReference type="ARBA" id="ARBA00012572"/>
    </source>
</evidence>
<dbReference type="GO" id="GO:0000162">
    <property type="term" value="P:L-tryptophan biosynthetic process"/>
    <property type="evidence" value="ECO:0007669"/>
    <property type="project" value="UniProtKB-KW"/>
</dbReference>
<comment type="pathway">
    <text evidence="1">Amino-acid biosynthesis; L-tryptophan biosynthesis; L-tryptophan from chorismate: step 3/5.</text>
</comment>
<name>A0AAV6L0X4_9ERIC</name>
<gene>
    <name evidence="9" type="ORF">RHGRI_008042</name>
</gene>
<dbReference type="HAMAP" id="MF_00135">
    <property type="entry name" value="PRAI"/>
    <property type="match status" value="1"/>
</dbReference>
<organism evidence="9 10">
    <name type="scientific">Rhododendron griersonianum</name>
    <dbReference type="NCBI Taxonomy" id="479676"/>
    <lineage>
        <taxon>Eukaryota</taxon>
        <taxon>Viridiplantae</taxon>
        <taxon>Streptophyta</taxon>
        <taxon>Embryophyta</taxon>
        <taxon>Tracheophyta</taxon>
        <taxon>Spermatophyta</taxon>
        <taxon>Magnoliopsida</taxon>
        <taxon>eudicotyledons</taxon>
        <taxon>Gunneridae</taxon>
        <taxon>Pentapetalae</taxon>
        <taxon>asterids</taxon>
        <taxon>Ericales</taxon>
        <taxon>Ericaceae</taxon>
        <taxon>Ericoideae</taxon>
        <taxon>Rhodoreae</taxon>
        <taxon>Rhododendron</taxon>
    </lineage>
</organism>
<evidence type="ECO:0000256" key="6">
    <source>
        <dbReference type="ARBA" id="ARBA00023141"/>
    </source>
</evidence>
<evidence type="ECO:0000256" key="5">
    <source>
        <dbReference type="ARBA" id="ARBA00022822"/>
    </source>
</evidence>
<comment type="similarity">
    <text evidence="2">Belongs to the TrpF family.</text>
</comment>
<dbReference type="SUPFAM" id="SSF51366">
    <property type="entry name" value="Ribulose-phoshate binding barrel"/>
    <property type="match status" value="1"/>
</dbReference>
<evidence type="ECO:0000313" key="10">
    <source>
        <dbReference type="Proteomes" id="UP000823749"/>
    </source>
</evidence>
<keyword evidence="10" id="KW-1185">Reference proteome</keyword>